<reference evidence="1" key="1">
    <citation type="submission" date="2021-03" db="EMBL/GenBank/DDBJ databases">
        <title>Draft genome sequence of rust myrtle Austropuccinia psidii MF-1, a brazilian biotype.</title>
        <authorList>
            <person name="Quecine M.C."/>
            <person name="Pachon D.M.R."/>
            <person name="Bonatelli M.L."/>
            <person name="Correr F.H."/>
            <person name="Franceschini L.M."/>
            <person name="Leite T.F."/>
            <person name="Margarido G.R.A."/>
            <person name="Almeida C.A."/>
            <person name="Ferrarezi J.A."/>
            <person name="Labate C.A."/>
        </authorList>
    </citation>
    <scope>NUCLEOTIDE SEQUENCE</scope>
    <source>
        <strain evidence="1">MF-1</strain>
    </source>
</reference>
<gene>
    <name evidence="1" type="ORF">O181_001241</name>
</gene>
<dbReference type="Proteomes" id="UP000765509">
    <property type="component" value="Unassembled WGS sequence"/>
</dbReference>
<keyword evidence="2" id="KW-1185">Reference proteome</keyword>
<dbReference type="OrthoDB" id="2505291at2759"/>
<name>A0A9Q3BAL7_9BASI</name>
<evidence type="ECO:0000313" key="2">
    <source>
        <dbReference type="Proteomes" id="UP000765509"/>
    </source>
</evidence>
<evidence type="ECO:0000313" key="1">
    <source>
        <dbReference type="EMBL" id="MBW0461526.1"/>
    </source>
</evidence>
<organism evidence="1 2">
    <name type="scientific">Austropuccinia psidii MF-1</name>
    <dbReference type="NCBI Taxonomy" id="1389203"/>
    <lineage>
        <taxon>Eukaryota</taxon>
        <taxon>Fungi</taxon>
        <taxon>Dikarya</taxon>
        <taxon>Basidiomycota</taxon>
        <taxon>Pucciniomycotina</taxon>
        <taxon>Pucciniomycetes</taxon>
        <taxon>Pucciniales</taxon>
        <taxon>Sphaerophragmiaceae</taxon>
        <taxon>Austropuccinia</taxon>
    </lineage>
</organism>
<protein>
    <submittedName>
        <fullName evidence="1">Uncharacterized protein</fullName>
    </submittedName>
</protein>
<accession>A0A9Q3BAL7</accession>
<dbReference type="AlphaFoldDB" id="A0A9Q3BAL7"/>
<proteinExistence type="predicted"/>
<comment type="caution">
    <text evidence="1">The sequence shown here is derived from an EMBL/GenBank/DDBJ whole genome shotgun (WGS) entry which is preliminary data.</text>
</comment>
<sequence>MHCGPGGPWIENCQSNPTQTLFVEGVLMTNQNDPSSSQQPNLPLMLLTWYPNSLFIIESFREQEFKIKLPTKYDGNSHSQFQPFNPTSSDSNSTPPLYLAVFSLSSKQKIMKLHSRSELPMMTLPHSMIKTHLLPHQKTIQAFLWEKEIPNEQSACNLWATLPPGSTFKDRHIIKNKVVSSF</sequence>
<dbReference type="EMBL" id="AVOT02000173">
    <property type="protein sequence ID" value="MBW0461526.1"/>
    <property type="molecule type" value="Genomic_DNA"/>
</dbReference>